<accession>A0A1G7EVD5</accession>
<reference evidence="1 2" key="1">
    <citation type="submission" date="2016-10" db="EMBL/GenBank/DDBJ databases">
        <authorList>
            <person name="de Groot N.N."/>
        </authorList>
    </citation>
    <scope>NUCLEOTIDE SEQUENCE [LARGE SCALE GENOMIC DNA]</scope>
    <source>
        <strain evidence="1 2">CGMCC 1.9109</strain>
    </source>
</reference>
<protein>
    <recommendedName>
        <fullName evidence="3">Esterase PHB depolymerase</fullName>
    </recommendedName>
</protein>
<organism evidence="1 2">
    <name type="scientific">Kordiimonas lacus</name>
    <dbReference type="NCBI Taxonomy" id="637679"/>
    <lineage>
        <taxon>Bacteria</taxon>
        <taxon>Pseudomonadati</taxon>
        <taxon>Pseudomonadota</taxon>
        <taxon>Alphaproteobacteria</taxon>
        <taxon>Kordiimonadales</taxon>
        <taxon>Kordiimonadaceae</taxon>
        <taxon>Kordiimonas</taxon>
    </lineage>
</organism>
<sequence>MPGQTTENNFQLSGYYLGASTTIACQHDQRFSFCTYAPPSILKDGPEEYRLLVAVHSSDRDYQDIRMQFANLAEEQKLIILAPLFPSGIADRNDNDNYKYIAYRDIRFDLLLLQMIEEAAALYNINVDRFALFGFSGGAHFAHRFFYLHPTRLSAVSIAAPGSVTLMNPDQDWWVGTRNMEELFGCSLNFPAMRQVPAQLLVGNEDTNTQAITHQTGRGKWMPGANGAGTTRIDRLYTLYENWRSHDLNVTIEEIAGVGHSSPPLADPAAKFFTKHMRE</sequence>
<dbReference type="InterPro" id="IPR029058">
    <property type="entry name" value="AB_hydrolase_fold"/>
</dbReference>
<dbReference type="SUPFAM" id="SSF53474">
    <property type="entry name" value="alpha/beta-Hydrolases"/>
    <property type="match status" value="1"/>
</dbReference>
<name>A0A1G7EVD5_9PROT</name>
<gene>
    <name evidence="1" type="ORF">SAMN04488071_3501</name>
</gene>
<keyword evidence="2" id="KW-1185">Reference proteome</keyword>
<dbReference type="EMBL" id="FNAK01000009">
    <property type="protein sequence ID" value="SDE67654.1"/>
    <property type="molecule type" value="Genomic_DNA"/>
</dbReference>
<dbReference type="RefSeq" id="WP_068303226.1">
    <property type="nucleotide sequence ID" value="NZ_FNAK01000009.1"/>
</dbReference>
<proteinExistence type="predicted"/>
<evidence type="ECO:0000313" key="1">
    <source>
        <dbReference type="EMBL" id="SDE67654.1"/>
    </source>
</evidence>
<evidence type="ECO:0008006" key="3">
    <source>
        <dbReference type="Google" id="ProtNLM"/>
    </source>
</evidence>
<dbReference type="OrthoDB" id="332706at2"/>
<evidence type="ECO:0000313" key="2">
    <source>
        <dbReference type="Proteomes" id="UP000183685"/>
    </source>
</evidence>
<dbReference type="Gene3D" id="3.40.50.1820">
    <property type="entry name" value="alpha/beta hydrolase"/>
    <property type="match status" value="1"/>
</dbReference>
<dbReference type="STRING" id="637679.GCA_001550055_01473"/>
<dbReference type="AlphaFoldDB" id="A0A1G7EVD5"/>
<dbReference type="Proteomes" id="UP000183685">
    <property type="component" value="Unassembled WGS sequence"/>
</dbReference>